<proteinExistence type="predicted"/>
<reference evidence="1 2" key="1">
    <citation type="submission" date="2017-08" db="EMBL/GenBank/DDBJ databases">
        <title>Identification and genetic characteristics of simultaneous BTEX- and naphthalene-degrading Paraburkholderia sp. BN5 isolated from petroleum-contaminated soil.</title>
        <authorList>
            <person name="Lee Y."/>
            <person name="Jeon C.O."/>
        </authorList>
    </citation>
    <scope>NUCLEOTIDE SEQUENCE [LARGE SCALE GENOMIC DNA]</scope>
    <source>
        <strain evidence="1 2">BN5</strain>
    </source>
</reference>
<name>A0A248VQ24_9BURK</name>
<dbReference type="Proteomes" id="UP000215158">
    <property type="component" value="Chromosome 1"/>
</dbReference>
<dbReference type="AlphaFoldDB" id="A0A248VQ24"/>
<protein>
    <submittedName>
        <fullName evidence="1">Uncharacterized protein</fullName>
    </submittedName>
</protein>
<keyword evidence="2" id="KW-1185">Reference proteome</keyword>
<evidence type="ECO:0000313" key="1">
    <source>
        <dbReference type="EMBL" id="ASW00460.1"/>
    </source>
</evidence>
<dbReference type="RefSeq" id="WP_095420390.1">
    <property type="nucleotide sequence ID" value="NZ_CP022989.1"/>
</dbReference>
<dbReference type="KEGG" id="parb:CJU94_15645"/>
<sequence>MIPRLRMARRYRERLASAVAAYLRDEAKILASLPAAHEASVGAWSSDPYLRAFFATPEDLTAAFSRSEALREYFDRHPDLEEAYAVLGMAMTERHVLGVAMEGETIRRDVAQTTICFGDHQVRICAGSEAALHREIGGRLVEQLALEGLAKLAADRRELQSRGRELLQERFALFQTQGVGMRSVAGGGDEASADELARLHAAIEANAAELAALSAPTEVIELEFERVCEVLSESSAHIYLTKKRLRIDLMNVVQPHGARGSHDIEFNFARVPGSKPEQRAFSVVRYFRRELLPAGLHIDPAIRAL</sequence>
<dbReference type="EMBL" id="CP022989">
    <property type="protein sequence ID" value="ASW00460.1"/>
    <property type="molecule type" value="Genomic_DNA"/>
</dbReference>
<gene>
    <name evidence="1" type="ORF">CJU94_15645</name>
</gene>
<accession>A0A248VQ24</accession>
<organism evidence="1 2">
    <name type="scientific">Paraburkholderia aromaticivorans</name>
    <dbReference type="NCBI Taxonomy" id="2026199"/>
    <lineage>
        <taxon>Bacteria</taxon>
        <taxon>Pseudomonadati</taxon>
        <taxon>Pseudomonadota</taxon>
        <taxon>Betaproteobacteria</taxon>
        <taxon>Burkholderiales</taxon>
        <taxon>Burkholderiaceae</taxon>
        <taxon>Paraburkholderia</taxon>
    </lineage>
</organism>
<dbReference type="OrthoDB" id="8557243at2"/>
<evidence type="ECO:0000313" key="2">
    <source>
        <dbReference type="Proteomes" id="UP000215158"/>
    </source>
</evidence>